<dbReference type="Pfam" id="PF03567">
    <property type="entry name" value="Sulfotransfer_2"/>
    <property type="match status" value="1"/>
</dbReference>
<dbReference type="Gene3D" id="3.40.50.300">
    <property type="entry name" value="P-loop containing nucleotide triphosphate hydrolases"/>
    <property type="match status" value="1"/>
</dbReference>
<evidence type="ECO:0000313" key="1">
    <source>
        <dbReference type="EMBL" id="QHS96060.1"/>
    </source>
</evidence>
<dbReference type="GO" id="GO:0016020">
    <property type="term" value="C:membrane"/>
    <property type="evidence" value="ECO:0007669"/>
    <property type="project" value="InterPro"/>
</dbReference>
<dbReference type="GO" id="GO:0008146">
    <property type="term" value="F:sulfotransferase activity"/>
    <property type="evidence" value="ECO:0007669"/>
    <property type="project" value="InterPro"/>
</dbReference>
<evidence type="ECO:0008006" key="2">
    <source>
        <dbReference type="Google" id="ProtNLM"/>
    </source>
</evidence>
<dbReference type="InterPro" id="IPR005331">
    <property type="entry name" value="Sulfotransferase"/>
</dbReference>
<dbReference type="SUPFAM" id="SSF52540">
    <property type="entry name" value="P-loop containing nucleoside triphosphate hydrolases"/>
    <property type="match status" value="1"/>
</dbReference>
<reference evidence="1" key="1">
    <citation type="journal article" date="2020" name="Nature">
        <title>Giant virus diversity and host interactions through global metagenomics.</title>
        <authorList>
            <person name="Schulz F."/>
            <person name="Roux S."/>
            <person name="Paez-Espino D."/>
            <person name="Jungbluth S."/>
            <person name="Walsh D.A."/>
            <person name="Denef V.J."/>
            <person name="McMahon K.D."/>
            <person name="Konstantinidis K.T."/>
            <person name="Eloe-Fadrosh E.A."/>
            <person name="Kyrpides N.C."/>
            <person name="Woyke T."/>
        </authorList>
    </citation>
    <scope>NUCLEOTIDE SEQUENCE</scope>
    <source>
        <strain evidence="1">GVMAG-M-3300019093-7</strain>
    </source>
</reference>
<accession>A0A6C0BVD3</accession>
<name>A0A6C0BVD3_9ZZZZ</name>
<dbReference type="EMBL" id="MN739262">
    <property type="protein sequence ID" value="QHS96060.1"/>
    <property type="molecule type" value="Genomic_DNA"/>
</dbReference>
<dbReference type="AlphaFoldDB" id="A0A6C0BVD3"/>
<proteinExistence type="predicted"/>
<sequence length="209" mass="25520">MPYFHNEKVNLLLIHIPKTGGTSLQYYFRNKYGILLNRYSLYTYQKHEFFEGVSFQHQTYKIIKENHGYFNVDLNHLEIISVVRNPYHRIISDMLFVKIIHENSSQDEVYDKLTNEYLANVYNPEHDNHRIPQYMFLLDENYELLKNVTILKTETLTEQMKKMGHLDFENHYYKTSIVRDYMDFLNEKSIQLINKYYNKDFDFFDYKMV</sequence>
<protein>
    <recommendedName>
        <fullName evidence="2">Sulfotransferase domain-containing protein</fullName>
    </recommendedName>
</protein>
<organism evidence="1">
    <name type="scientific">viral metagenome</name>
    <dbReference type="NCBI Taxonomy" id="1070528"/>
    <lineage>
        <taxon>unclassified sequences</taxon>
        <taxon>metagenomes</taxon>
        <taxon>organismal metagenomes</taxon>
    </lineage>
</organism>
<dbReference type="InterPro" id="IPR027417">
    <property type="entry name" value="P-loop_NTPase"/>
</dbReference>